<gene>
    <name evidence="1" type="ORF">J2Z32_001388</name>
</gene>
<proteinExistence type="predicted"/>
<dbReference type="SUPFAM" id="SSF52540">
    <property type="entry name" value="P-loop containing nucleoside triphosphate hydrolases"/>
    <property type="match status" value="1"/>
</dbReference>
<keyword evidence="1" id="KW-0418">Kinase</keyword>
<name>A0ABS4FQA5_9BACL</name>
<reference evidence="1 2" key="1">
    <citation type="submission" date="2021-03" db="EMBL/GenBank/DDBJ databases">
        <title>Genomic Encyclopedia of Type Strains, Phase IV (KMG-IV): sequencing the most valuable type-strain genomes for metagenomic binning, comparative biology and taxonomic classification.</title>
        <authorList>
            <person name="Goeker M."/>
        </authorList>
    </citation>
    <scope>NUCLEOTIDE SEQUENCE [LARGE SCALE GENOMIC DNA]</scope>
    <source>
        <strain evidence="1 2">DSM 14349</strain>
    </source>
</reference>
<keyword evidence="2" id="KW-1185">Reference proteome</keyword>
<dbReference type="PANTHER" id="PTHR37816">
    <property type="entry name" value="YALI0E33011P"/>
    <property type="match status" value="1"/>
</dbReference>
<sequence>MNKIFIVGIVASGKTTLARELSQELNIPWYELDAVVHHQTLEGRSKRTPDEQWQVIMDIDQHGKWIFEGTDRKSYQYLYDMADRIIFLDPPLWKRKVRIVLRFIKQKLGVEKCHYKPTLTMLREMFKWTDDFEKNRDEFEAKLMLYGEKVITINS</sequence>
<dbReference type="EMBL" id="JAGGKG010000005">
    <property type="protein sequence ID" value="MBP1904764.1"/>
    <property type="molecule type" value="Genomic_DNA"/>
</dbReference>
<dbReference type="Gene3D" id="3.40.50.300">
    <property type="entry name" value="P-loop containing nucleotide triphosphate hydrolases"/>
    <property type="match status" value="1"/>
</dbReference>
<dbReference type="InterPro" id="IPR027417">
    <property type="entry name" value="P-loop_NTPase"/>
</dbReference>
<dbReference type="RefSeq" id="WP_210088440.1">
    <property type="nucleotide sequence ID" value="NZ_JAGGKG010000005.1"/>
</dbReference>
<protein>
    <submittedName>
        <fullName evidence="1">Adenylate kinase family enzyme</fullName>
    </submittedName>
</protein>
<dbReference type="PANTHER" id="PTHR37816:SF2">
    <property type="entry name" value="DNA TOPOLOGY MODULATION PROTEIN FLAR-RELATED PROTEIN"/>
    <property type="match status" value="1"/>
</dbReference>
<evidence type="ECO:0000313" key="1">
    <source>
        <dbReference type="EMBL" id="MBP1904764.1"/>
    </source>
</evidence>
<dbReference type="Proteomes" id="UP001519272">
    <property type="component" value="Unassembled WGS sequence"/>
</dbReference>
<dbReference type="GO" id="GO:0016301">
    <property type="term" value="F:kinase activity"/>
    <property type="evidence" value="ECO:0007669"/>
    <property type="project" value="UniProtKB-KW"/>
</dbReference>
<accession>A0ABS4FQA5</accession>
<organism evidence="1 2">
    <name type="scientific">Paenibacillus turicensis</name>
    <dbReference type="NCBI Taxonomy" id="160487"/>
    <lineage>
        <taxon>Bacteria</taxon>
        <taxon>Bacillati</taxon>
        <taxon>Bacillota</taxon>
        <taxon>Bacilli</taxon>
        <taxon>Bacillales</taxon>
        <taxon>Paenibacillaceae</taxon>
        <taxon>Paenibacillus</taxon>
    </lineage>
</organism>
<keyword evidence="1" id="KW-0808">Transferase</keyword>
<evidence type="ECO:0000313" key="2">
    <source>
        <dbReference type="Proteomes" id="UP001519272"/>
    </source>
</evidence>
<dbReference type="InterPro" id="IPR052922">
    <property type="entry name" value="Cytidylate_Kinase-2"/>
</dbReference>
<comment type="caution">
    <text evidence="1">The sequence shown here is derived from an EMBL/GenBank/DDBJ whole genome shotgun (WGS) entry which is preliminary data.</text>
</comment>